<protein>
    <recommendedName>
        <fullName evidence="3">Membrane-associated lipoprotein precurser</fullName>
    </recommendedName>
</protein>
<dbReference type="AlphaFoldDB" id="Q7VHV6"/>
<dbReference type="Pfam" id="PF03382">
    <property type="entry name" value="DUF285"/>
    <property type="match status" value="2"/>
</dbReference>
<gene>
    <name evidence="1" type="ordered locus">HH_0857</name>
</gene>
<dbReference type="STRING" id="235279.HH_0857"/>
<dbReference type="SUPFAM" id="SSF46785">
    <property type="entry name" value="Winged helix' DNA-binding domain"/>
    <property type="match status" value="1"/>
</dbReference>
<dbReference type="InterPro" id="IPR036390">
    <property type="entry name" value="WH_DNA-bd_sf"/>
</dbReference>
<dbReference type="eggNOG" id="COG3291">
    <property type="taxonomic scope" value="Bacteria"/>
</dbReference>
<reference evidence="1 2" key="1">
    <citation type="journal article" date="2003" name="Proc. Natl. Acad. Sci. U.S.A.">
        <title>The complete genome sequence of the carcinogenic bacterium Helicobacter hepaticus.</title>
        <authorList>
            <person name="Suerbaum S."/>
            <person name="Josenhans C."/>
            <person name="Sterzenbach T."/>
            <person name="Drescher B."/>
            <person name="Brandt P."/>
            <person name="Bell M."/>
            <person name="Droege M."/>
            <person name="Fartmann B."/>
            <person name="Fischer H.-P."/>
            <person name="Ge Z."/>
            <person name="Hoerster A."/>
            <person name="Holland R."/>
            <person name="Klein K."/>
            <person name="Koenig J."/>
            <person name="Macko L."/>
            <person name="Mendz G.L."/>
            <person name="Nyakatura G."/>
            <person name="Schauer D.B."/>
            <person name="Shen Z."/>
            <person name="Weber J."/>
            <person name="Frosch M."/>
            <person name="Fox J.G."/>
        </authorList>
    </citation>
    <scope>NUCLEOTIDE SEQUENCE [LARGE SCALE GENOMIC DNA]</scope>
    <source>
        <strain evidence="2">ATCC 51449 / 3B1</strain>
    </source>
</reference>
<dbReference type="RefSeq" id="WP_011115697.1">
    <property type="nucleotide sequence ID" value="NC_004917.1"/>
</dbReference>
<proteinExistence type="predicted"/>
<dbReference type="InterPro" id="IPR011889">
    <property type="entry name" value="Liste_lipo_26"/>
</dbReference>
<sequence length="453" mass="52681">MENKKESKELTPQEKRNKELYDVLSSCLDAPKEELESLKAKALALIEKGAVIDKEKISELEAYVSDLEQEYWDDRAVYAGRSVKDSEEYKLLQVLKKFHKAKDKAKAFDSLFMPVTKSKGVTHQPQNKAELKKLVKDKKIYLGDIDVTCVKDFTNLFENSRRKDFSGIETWDVSHVTTTRRCFCGAKHFNENIESWNVSKVKNMCQMFMDAENFNQPLNKWNTSSVTNMSEMFAYATSFNQPLDKWNVSNVDNIEYMFYGAKSFNQNLNTWKLPKVNWNHYRLYQVGKIFLDSALDENPPKWFVAAMDSKKCNGKYQPKIDRDIWYLLKDKKVAFSDIDVSLMTSMFQLFDDTYVPSVAASIKDFSGIETWDVSNVTDMSGMFRNAKNFNIDISGWNVSNVKSMSMMFYGAENFNQNLDKWQVRSDCNVKYMFEGTPLEENPPKWYKKIADKN</sequence>
<dbReference type="KEGG" id="hhe:HH_0857"/>
<dbReference type="Proteomes" id="UP000002495">
    <property type="component" value="Chromosome"/>
</dbReference>
<dbReference type="NCBIfam" id="TIGR02167">
    <property type="entry name" value="Liste_lipo_26"/>
    <property type="match status" value="3"/>
</dbReference>
<name>Q7VHV6_HELHP</name>
<keyword evidence="2" id="KW-1185">Reference proteome</keyword>
<dbReference type="EMBL" id="AE017125">
    <property type="protein sequence ID" value="AAP77454.1"/>
    <property type="molecule type" value="Genomic_DNA"/>
</dbReference>
<evidence type="ECO:0008006" key="3">
    <source>
        <dbReference type="Google" id="ProtNLM"/>
    </source>
</evidence>
<dbReference type="HOGENOM" id="CLU_025777_0_1_7"/>
<accession>Q7VHV6</accession>
<dbReference type="OrthoDB" id="5354002at2"/>
<evidence type="ECO:0000313" key="2">
    <source>
        <dbReference type="Proteomes" id="UP000002495"/>
    </source>
</evidence>
<evidence type="ECO:0000313" key="1">
    <source>
        <dbReference type="EMBL" id="AAP77454.1"/>
    </source>
</evidence>
<organism evidence="1 2">
    <name type="scientific">Helicobacter hepaticus (strain ATCC 51449 / 3B1)</name>
    <dbReference type="NCBI Taxonomy" id="235279"/>
    <lineage>
        <taxon>Bacteria</taxon>
        <taxon>Pseudomonadati</taxon>
        <taxon>Campylobacterota</taxon>
        <taxon>Epsilonproteobacteria</taxon>
        <taxon>Campylobacterales</taxon>
        <taxon>Helicobacteraceae</taxon>
        <taxon>Helicobacter</taxon>
    </lineage>
</organism>
<dbReference type="InterPro" id="IPR005046">
    <property type="entry name" value="DUF285"/>
</dbReference>